<keyword evidence="1" id="KW-0812">Transmembrane</keyword>
<evidence type="ECO:0000313" key="3">
    <source>
        <dbReference type="Proteomes" id="UP000316887"/>
    </source>
</evidence>
<feature type="transmembrane region" description="Helical" evidence="1">
    <location>
        <begin position="40"/>
        <end position="58"/>
    </location>
</feature>
<feature type="transmembrane region" description="Helical" evidence="1">
    <location>
        <begin position="15"/>
        <end position="34"/>
    </location>
</feature>
<evidence type="ECO:0000256" key="1">
    <source>
        <dbReference type="SAM" id="Phobius"/>
    </source>
</evidence>
<protein>
    <submittedName>
        <fullName evidence="2">Uncharacterized protein</fullName>
    </submittedName>
</protein>
<dbReference type="Proteomes" id="UP000316887">
    <property type="component" value="Unassembled WGS sequence"/>
</dbReference>
<feature type="transmembrane region" description="Helical" evidence="1">
    <location>
        <begin position="70"/>
        <end position="92"/>
    </location>
</feature>
<name>A0A542VZ95_ZYMMB</name>
<sequence>MEKSWQQHKSRNKRYPLNQALIFMLLMNIVNTATKESTHFWSPRFIAMIVLGYLTMVPTLKNLSGTKHPVLTFFITSCALIIIAILAKYIAIQLS</sequence>
<accession>A0A542VZ95</accession>
<dbReference type="AlphaFoldDB" id="A0A542VZ95"/>
<comment type="caution">
    <text evidence="2">The sequence shown here is derived from an EMBL/GenBank/DDBJ whole genome shotgun (WGS) entry which is preliminary data.</text>
</comment>
<dbReference type="EMBL" id="VFOF01000001">
    <property type="protein sequence ID" value="TQL16652.1"/>
    <property type="molecule type" value="Genomic_DNA"/>
</dbReference>
<evidence type="ECO:0000313" key="2">
    <source>
        <dbReference type="EMBL" id="TQL16652.1"/>
    </source>
</evidence>
<proteinExistence type="predicted"/>
<gene>
    <name evidence="2" type="ORF">FBY58_0188</name>
</gene>
<reference evidence="2 3" key="1">
    <citation type="submission" date="2019-06" db="EMBL/GenBank/DDBJ databases">
        <title>Genome sequencing of Zymomonas mobilis strains for genetic engineering and biofuel applications.</title>
        <authorList>
            <person name="Teravest M."/>
        </authorList>
    </citation>
    <scope>NUCLEOTIDE SEQUENCE [LARGE SCALE GENOMIC DNA]</scope>
    <source>
        <strain evidence="2 3">AN0101</strain>
    </source>
</reference>
<organism evidence="2 3">
    <name type="scientific">Zymomonas mobilis</name>
    <dbReference type="NCBI Taxonomy" id="542"/>
    <lineage>
        <taxon>Bacteria</taxon>
        <taxon>Pseudomonadati</taxon>
        <taxon>Pseudomonadota</taxon>
        <taxon>Alphaproteobacteria</taxon>
        <taxon>Sphingomonadales</taxon>
        <taxon>Zymomonadaceae</taxon>
        <taxon>Zymomonas</taxon>
    </lineage>
</organism>
<keyword evidence="1" id="KW-1133">Transmembrane helix</keyword>
<keyword evidence="1" id="KW-0472">Membrane</keyword>